<accession>A0A3L6LBR9</accession>
<dbReference type="Proteomes" id="UP000266743">
    <property type="component" value="Chromosome 3"/>
</dbReference>
<proteinExistence type="predicted"/>
<evidence type="ECO:0008006" key="5">
    <source>
        <dbReference type="Google" id="ProtNLM"/>
    </source>
</evidence>
<keyword evidence="2" id="KW-0732">Signal</keyword>
<feature type="compositionally biased region" description="Basic residues" evidence="1">
    <location>
        <begin position="34"/>
        <end position="47"/>
    </location>
</feature>
<dbReference type="EMBL" id="QSBY01000003">
    <property type="protein sequence ID" value="RHW73708.1"/>
    <property type="molecule type" value="Genomic_DNA"/>
</dbReference>
<comment type="caution">
    <text evidence="3">The sequence shown here is derived from an EMBL/GenBank/DDBJ whole genome shotgun (WGS) entry which is preliminary data.</text>
</comment>
<gene>
    <name evidence="3" type="ORF">DPX39_030005000</name>
</gene>
<sequence length="117" mass="12299">MSTNVVAILAIAVLQAIPAAVKSQKAQLTDVERMRRRNIPNGARHRAGGQEALNSGTNPLSKQRQTYAIAAAAEQDQENACLLAAIAAAAAAAAKAIKQSSDRRCGPTRVDRRSHGT</sequence>
<protein>
    <recommendedName>
        <fullName evidence="5">Trypanosomal VSG domain containing protein</fullName>
    </recommendedName>
</protein>
<reference evidence="3 4" key="1">
    <citation type="submission" date="2018-09" db="EMBL/GenBank/DDBJ databases">
        <title>whole genome sequence of T. equiperdum IVM-t1 strain.</title>
        <authorList>
            <person name="Suganuma K."/>
        </authorList>
    </citation>
    <scope>NUCLEOTIDE SEQUENCE [LARGE SCALE GENOMIC DNA]</scope>
    <source>
        <strain evidence="3 4">IVM-t1</strain>
    </source>
</reference>
<evidence type="ECO:0000313" key="4">
    <source>
        <dbReference type="Proteomes" id="UP000266743"/>
    </source>
</evidence>
<feature type="chain" id="PRO_5018060306" description="Trypanosomal VSG domain containing protein" evidence="2">
    <location>
        <begin position="24"/>
        <end position="117"/>
    </location>
</feature>
<evidence type="ECO:0000256" key="2">
    <source>
        <dbReference type="SAM" id="SignalP"/>
    </source>
</evidence>
<dbReference type="AlphaFoldDB" id="A0A3L6LBR9"/>
<evidence type="ECO:0000313" key="3">
    <source>
        <dbReference type="EMBL" id="RHW73708.1"/>
    </source>
</evidence>
<name>A0A3L6LBR9_9TRYP</name>
<feature type="signal peptide" evidence="2">
    <location>
        <begin position="1"/>
        <end position="23"/>
    </location>
</feature>
<feature type="region of interest" description="Disordered" evidence="1">
    <location>
        <begin position="97"/>
        <end position="117"/>
    </location>
</feature>
<organism evidence="3 4">
    <name type="scientific">Trypanosoma brucei equiperdum</name>
    <dbReference type="NCBI Taxonomy" id="630700"/>
    <lineage>
        <taxon>Eukaryota</taxon>
        <taxon>Discoba</taxon>
        <taxon>Euglenozoa</taxon>
        <taxon>Kinetoplastea</taxon>
        <taxon>Metakinetoplastina</taxon>
        <taxon>Trypanosomatida</taxon>
        <taxon>Trypanosomatidae</taxon>
        <taxon>Trypanosoma</taxon>
    </lineage>
</organism>
<feature type="region of interest" description="Disordered" evidence="1">
    <location>
        <begin position="33"/>
        <end position="60"/>
    </location>
</feature>
<feature type="compositionally biased region" description="Basic and acidic residues" evidence="1">
    <location>
        <begin position="100"/>
        <end position="117"/>
    </location>
</feature>
<evidence type="ECO:0000256" key="1">
    <source>
        <dbReference type="SAM" id="MobiDB-lite"/>
    </source>
</evidence>